<dbReference type="PANTHER" id="PTHR30121">
    <property type="entry name" value="UNCHARACTERIZED PROTEIN YJGR-RELATED"/>
    <property type="match status" value="1"/>
</dbReference>
<feature type="coiled-coil region" evidence="1">
    <location>
        <begin position="878"/>
        <end position="912"/>
    </location>
</feature>
<dbReference type="InterPro" id="IPR051162">
    <property type="entry name" value="T4SS_component"/>
</dbReference>
<evidence type="ECO:0000313" key="5">
    <source>
        <dbReference type="Proteomes" id="UP000229681"/>
    </source>
</evidence>
<reference evidence="4 5" key="1">
    <citation type="submission" date="2017-11" db="EMBL/GenBank/DDBJ databases">
        <title>Evolution of Phototrophy in the Chloroflexi Phylum Driven by Horizontal Gene Transfer.</title>
        <authorList>
            <person name="Ward L.M."/>
            <person name="Hemp J."/>
            <person name="Shih P.M."/>
            <person name="Mcglynn S.E."/>
            <person name="Fischer W."/>
        </authorList>
    </citation>
    <scope>NUCLEOTIDE SEQUENCE [LARGE SCALE GENOMIC DNA]</scope>
    <source>
        <strain evidence="4">JP3_13</strain>
    </source>
</reference>
<evidence type="ECO:0000313" key="4">
    <source>
        <dbReference type="EMBL" id="PJF36463.1"/>
    </source>
</evidence>
<feature type="compositionally biased region" description="Low complexity" evidence="2">
    <location>
        <begin position="632"/>
        <end position="641"/>
    </location>
</feature>
<evidence type="ECO:0000256" key="2">
    <source>
        <dbReference type="SAM" id="MobiDB-lite"/>
    </source>
</evidence>
<dbReference type="EMBL" id="PGTM01000052">
    <property type="protein sequence ID" value="PJF36463.1"/>
    <property type="molecule type" value="Genomic_DNA"/>
</dbReference>
<dbReference type="Pfam" id="PF01935">
    <property type="entry name" value="DUF87"/>
    <property type="match status" value="1"/>
</dbReference>
<dbReference type="SUPFAM" id="SSF52540">
    <property type="entry name" value="P-loop containing nucleoside triphosphate hydrolases"/>
    <property type="match status" value="1"/>
</dbReference>
<protein>
    <recommendedName>
        <fullName evidence="3">Helicase HerA central domain-containing protein</fullName>
    </recommendedName>
</protein>
<dbReference type="InterPro" id="IPR027417">
    <property type="entry name" value="P-loop_NTPase"/>
</dbReference>
<feature type="coiled-coil region" evidence="1">
    <location>
        <begin position="943"/>
        <end position="981"/>
    </location>
</feature>
<feature type="domain" description="Helicase HerA central" evidence="3">
    <location>
        <begin position="28"/>
        <end position="80"/>
    </location>
</feature>
<gene>
    <name evidence="4" type="ORF">CUN49_05355</name>
</gene>
<dbReference type="AlphaFoldDB" id="A0A2M8PFZ3"/>
<dbReference type="PANTHER" id="PTHR30121:SF6">
    <property type="entry name" value="SLR6007 PROTEIN"/>
    <property type="match status" value="1"/>
</dbReference>
<name>A0A2M8PFZ3_9CHLR</name>
<accession>A0A2M8PFZ3</accession>
<feature type="compositionally biased region" description="Low complexity" evidence="2">
    <location>
        <begin position="608"/>
        <end position="621"/>
    </location>
</feature>
<evidence type="ECO:0000256" key="1">
    <source>
        <dbReference type="SAM" id="Coils"/>
    </source>
</evidence>
<keyword evidence="1" id="KW-0175">Coiled coil</keyword>
<dbReference type="Proteomes" id="UP000229681">
    <property type="component" value="Unassembled WGS sequence"/>
</dbReference>
<comment type="caution">
    <text evidence="4">The sequence shown here is derived from an EMBL/GenBank/DDBJ whole genome shotgun (WGS) entry which is preliminary data.</text>
</comment>
<feature type="region of interest" description="Disordered" evidence="2">
    <location>
        <begin position="485"/>
        <end position="688"/>
    </location>
</feature>
<sequence>MPFIEAPTSFYLGRRYDPENQRLADEVVYYDSRDLTTHAVVVGMTGSGKTGMCIALLEEAVLDGVPAIVIDPKGDITNLLLNFPQLRPEDFAPWVNRSDAERSGMSVEQYAAEVAQQWRTGLASWGISGARMAVAKNAAQYSIYTPGSDAGLPVSILASFQAPREGWEGNEEFHREQISGVVTALMALIGRQVEPVRDREHVLISNIFEEAWRRGEDLSLEDIILRVQNPPFSRLGVFDVNTFFPERERFRLAKELNQIIAAPSFQTWIRGEALDMRRLLYTPEGKPRVAIFYLAHLTENERSFMITLILENMLAWMRSLSGTTSLRAILYFDEIFGHIPPAPRNPPTKKPMLRLLKTARAFGIGLVLATQNPGDLDYKGLANAGTWFIGKLQTENDKRRILGGLEAAATADSKLDIRTLDRLISGLAPRVFVLHNVHNDGGPILMHSRWTMSYLRGPLTRQQVRLLMEAQRQSLENQLRQQASALDLPTMPTGAMAPRLTPPEPPAISHSVNLTGTVAAPEPADTPPQPAVPRTSARPTPPQASVPVPPPPPDLPDERRLVASQPSPSPNESARPAPKPSETGSSVMLTPPRFSLFDRLRQEAEQRSAPPATPSSQAAPSNPYGVSLTHTPPQQASAAASAPPPNRESFWQAPPSAPLPAAPERYSGDTMPVGTGHTPPKTSTSQMARAPMLPSGYEMRPVTLPSGIAQYFLPIVISLQKAIKQWEVRHGVVESTLGGSQLLYRPVLFAQVAVRYLDRKSNAEAEQHWAFHVPEVPIAGLVRWSQHQAPPVALEDLSSEPQGEAAYGVPSAGMTDAKRMRALRQEVIDFVARSASLVLPYNSVLNLYGKPNESHSEFINRVSQIARERRDAEIDAVTARAEKTFADLELRLQRAIQQLEGEKSALDELRREDLYTTGEAIMSLLRGRTSYTLSRVSRARRFKKQSQERMSAAELTIQQLEDQIEAEQQRLQNTLNEINEKWRKIAQTVEEYRIKPFKKDVALEAFGIGWVPLWFVVLNNQPMTLLGFDGTLAGAPRLEDVP</sequence>
<proteinExistence type="predicted"/>
<organism evidence="4 5">
    <name type="scientific">Candidatus Thermofonsia Clade 1 bacterium</name>
    <dbReference type="NCBI Taxonomy" id="2364210"/>
    <lineage>
        <taxon>Bacteria</taxon>
        <taxon>Bacillati</taxon>
        <taxon>Chloroflexota</taxon>
        <taxon>Candidatus Thermofontia</taxon>
        <taxon>Candidatus Thermofonsia Clade 1</taxon>
    </lineage>
</organism>
<feature type="compositionally biased region" description="Basic and acidic residues" evidence="2">
    <location>
        <begin position="596"/>
        <end position="606"/>
    </location>
</feature>
<evidence type="ECO:0000259" key="3">
    <source>
        <dbReference type="Pfam" id="PF01935"/>
    </source>
</evidence>
<dbReference type="Gene3D" id="3.40.50.300">
    <property type="entry name" value="P-loop containing nucleotide triphosphate hydrolases"/>
    <property type="match status" value="2"/>
</dbReference>
<feature type="compositionally biased region" description="Pro residues" evidence="2">
    <location>
        <begin position="539"/>
        <end position="554"/>
    </location>
</feature>
<dbReference type="InterPro" id="IPR002789">
    <property type="entry name" value="HerA_central"/>
</dbReference>
<dbReference type="CDD" id="cd01127">
    <property type="entry name" value="TrwB_TraG_TraD_VirD4"/>
    <property type="match status" value="2"/>
</dbReference>